<dbReference type="PANTHER" id="PTHR42711">
    <property type="entry name" value="ABC TRANSPORTER ATP-BINDING PROTEIN"/>
    <property type="match status" value="1"/>
</dbReference>
<dbReference type="InterPro" id="IPR050763">
    <property type="entry name" value="ABC_transporter_ATP-binding"/>
</dbReference>
<comment type="caution">
    <text evidence="7">The sequence shown here is derived from an EMBL/GenBank/DDBJ whole genome shotgun (WGS) entry which is preliminary data.</text>
</comment>
<dbReference type="GO" id="GO:0016887">
    <property type="term" value="F:ATP hydrolysis activity"/>
    <property type="evidence" value="ECO:0007669"/>
    <property type="project" value="InterPro"/>
</dbReference>
<dbReference type="NCBIfam" id="TIGR03864">
    <property type="entry name" value="PQQ_ABC_ATP"/>
    <property type="match status" value="1"/>
</dbReference>
<dbReference type="InterPro" id="IPR027417">
    <property type="entry name" value="P-loop_NTPase"/>
</dbReference>
<dbReference type="PANTHER" id="PTHR42711:SF5">
    <property type="entry name" value="ABC TRANSPORTER ATP-BINDING PROTEIN NATA"/>
    <property type="match status" value="1"/>
</dbReference>
<dbReference type="InterPro" id="IPR003439">
    <property type="entry name" value="ABC_transporter-like_ATP-bd"/>
</dbReference>
<name>K9GU29_9PROT</name>
<feature type="domain" description="ABC transporter" evidence="6">
    <location>
        <begin position="7"/>
        <end position="238"/>
    </location>
</feature>
<dbReference type="GO" id="GO:0005524">
    <property type="term" value="F:ATP binding"/>
    <property type="evidence" value="ECO:0007669"/>
    <property type="project" value="UniProtKB-KW"/>
</dbReference>
<dbReference type="STRING" id="1238182.C882_0854"/>
<dbReference type="PATRIC" id="fig|1238182.3.peg.3068"/>
<keyword evidence="8" id="KW-1185">Reference proteome</keyword>
<dbReference type="EMBL" id="ANHY01000015">
    <property type="protein sequence ID" value="EKV28642.1"/>
    <property type="molecule type" value="Genomic_DNA"/>
</dbReference>
<keyword evidence="5 7" id="KW-0067">ATP-binding</keyword>
<comment type="similarity">
    <text evidence="1">Belongs to the ABC transporter superfamily.</text>
</comment>
<protein>
    <submittedName>
        <fullName evidence="7">ABC transporter, ATP-binding protein</fullName>
    </submittedName>
</protein>
<dbReference type="Proteomes" id="UP000009881">
    <property type="component" value="Unassembled WGS sequence"/>
</dbReference>
<evidence type="ECO:0000259" key="6">
    <source>
        <dbReference type="PROSITE" id="PS50893"/>
    </source>
</evidence>
<evidence type="ECO:0000256" key="5">
    <source>
        <dbReference type="ARBA" id="ARBA00022840"/>
    </source>
</evidence>
<evidence type="ECO:0000313" key="7">
    <source>
        <dbReference type="EMBL" id="EKV28642.1"/>
    </source>
</evidence>
<evidence type="ECO:0000256" key="2">
    <source>
        <dbReference type="ARBA" id="ARBA00022448"/>
    </source>
</evidence>
<keyword evidence="4" id="KW-0547">Nucleotide-binding</keyword>
<evidence type="ECO:0000313" key="8">
    <source>
        <dbReference type="Proteomes" id="UP000009881"/>
    </source>
</evidence>
<dbReference type="AlphaFoldDB" id="K9GU29"/>
<sequence>MTDSAALVIRGLSFSYGPRAALEDVSFHVPAGGVTALLGPNGAGKSTLMTLTAGLLKPPPGTITVLGHDMAAAPRKALARTGIVFQQPTLDLDLTVAQNLRVFASLHGLPRKVTEARMAEELERLDLTGRATEKVRALNGGHRRRVEIARALMHKPDLLLLDEATVGLDVPTRKALVAHVHALARDTGLAVLWTTHLIDEVDPATDRVVVLHKARVRAEGAVSDVLKQAGAEDLATAFDRLTGPDAAPLTEAAQ</sequence>
<organism evidence="7 8">
    <name type="scientific">Caenispirillum salinarum AK4</name>
    <dbReference type="NCBI Taxonomy" id="1238182"/>
    <lineage>
        <taxon>Bacteria</taxon>
        <taxon>Pseudomonadati</taxon>
        <taxon>Pseudomonadota</taxon>
        <taxon>Alphaproteobacteria</taxon>
        <taxon>Rhodospirillales</taxon>
        <taxon>Novispirillaceae</taxon>
        <taxon>Caenispirillum</taxon>
    </lineage>
</organism>
<keyword evidence="3" id="KW-0536">Nodulation</keyword>
<dbReference type="InterPro" id="IPR003593">
    <property type="entry name" value="AAA+_ATPase"/>
</dbReference>
<accession>K9GU29</accession>
<dbReference type="Gene3D" id="3.40.50.300">
    <property type="entry name" value="P-loop containing nucleotide triphosphate hydrolases"/>
    <property type="match status" value="1"/>
</dbReference>
<evidence type="ECO:0000256" key="1">
    <source>
        <dbReference type="ARBA" id="ARBA00005417"/>
    </source>
</evidence>
<keyword evidence="2" id="KW-0813">Transport</keyword>
<dbReference type="eggNOG" id="COG1131">
    <property type="taxonomic scope" value="Bacteria"/>
</dbReference>
<proteinExistence type="inferred from homology"/>
<gene>
    <name evidence="7" type="ORF">C882_0854</name>
</gene>
<dbReference type="OrthoDB" id="9778547at2"/>
<dbReference type="RefSeq" id="WP_009541510.1">
    <property type="nucleotide sequence ID" value="NZ_ANHY01000015.1"/>
</dbReference>
<reference evidence="7 8" key="1">
    <citation type="journal article" date="2013" name="Genome Announc.">
        <title>Draft Genome Sequence of an Alphaproteobacterium, Caenispirillum salinarum AK4(T), Isolated from a Solar Saltern.</title>
        <authorList>
            <person name="Khatri I."/>
            <person name="Singh A."/>
            <person name="Korpole S."/>
            <person name="Pinnaka A.K."/>
            <person name="Subramanian S."/>
        </authorList>
    </citation>
    <scope>NUCLEOTIDE SEQUENCE [LARGE SCALE GENOMIC DNA]</scope>
    <source>
        <strain evidence="7 8">AK4</strain>
    </source>
</reference>
<dbReference type="Pfam" id="PF00005">
    <property type="entry name" value="ABC_tran"/>
    <property type="match status" value="1"/>
</dbReference>
<dbReference type="SMART" id="SM00382">
    <property type="entry name" value="AAA"/>
    <property type="match status" value="1"/>
</dbReference>
<evidence type="ECO:0000256" key="4">
    <source>
        <dbReference type="ARBA" id="ARBA00022741"/>
    </source>
</evidence>
<dbReference type="InterPro" id="IPR022467">
    <property type="entry name" value="ABC_transprt_ATP-bd_su_PQQ"/>
</dbReference>
<dbReference type="SUPFAM" id="SSF52540">
    <property type="entry name" value="P-loop containing nucleoside triphosphate hydrolases"/>
    <property type="match status" value="1"/>
</dbReference>
<dbReference type="PROSITE" id="PS50893">
    <property type="entry name" value="ABC_TRANSPORTER_2"/>
    <property type="match status" value="1"/>
</dbReference>
<evidence type="ECO:0000256" key="3">
    <source>
        <dbReference type="ARBA" id="ARBA00022458"/>
    </source>
</evidence>